<dbReference type="EMBL" id="FOKG01000020">
    <property type="protein sequence ID" value="SFB56748.1"/>
    <property type="molecule type" value="Genomic_DNA"/>
</dbReference>
<keyword evidence="6" id="KW-1185">Reference proteome</keyword>
<dbReference type="Proteomes" id="UP000243799">
    <property type="component" value="Unassembled WGS sequence"/>
</dbReference>
<proteinExistence type="inferred from homology"/>
<dbReference type="InterPro" id="IPR036388">
    <property type="entry name" value="WH-like_DNA-bd_sf"/>
</dbReference>
<evidence type="ECO:0000313" key="6">
    <source>
        <dbReference type="Proteomes" id="UP000243799"/>
    </source>
</evidence>
<keyword evidence="2" id="KW-0805">Transcription regulation</keyword>
<evidence type="ECO:0000256" key="1">
    <source>
        <dbReference type="ARBA" id="ARBA00011046"/>
    </source>
</evidence>
<comment type="similarity">
    <text evidence="1">Belongs to the BlaI transcriptional regulatory family.</text>
</comment>
<dbReference type="Gene3D" id="6.10.140.850">
    <property type="match status" value="1"/>
</dbReference>
<keyword evidence="4" id="KW-0804">Transcription</keyword>
<dbReference type="RefSeq" id="WP_091676947.1">
    <property type="nucleotide sequence ID" value="NZ_FOKG01000020.1"/>
</dbReference>
<gene>
    <name evidence="5" type="ORF">SAMN05216266_12045</name>
</gene>
<organism evidence="5 6">
    <name type="scientific">Amycolatopsis marina</name>
    <dbReference type="NCBI Taxonomy" id="490629"/>
    <lineage>
        <taxon>Bacteria</taxon>
        <taxon>Bacillati</taxon>
        <taxon>Actinomycetota</taxon>
        <taxon>Actinomycetes</taxon>
        <taxon>Pseudonocardiales</taxon>
        <taxon>Pseudonocardiaceae</taxon>
        <taxon>Amycolatopsis</taxon>
    </lineage>
</organism>
<evidence type="ECO:0000256" key="2">
    <source>
        <dbReference type="ARBA" id="ARBA00023015"/>
    </source>
</evidence>
<dbReference type="InterPro" id="IPR005650">
    <property type="entry name" value="BlaI_family"/>
</dbReference>
<name>A0A1I1C791_9PSEU</name>
<reference evidence="6" key="1">
    <citation type="submission" date="2016-10" db="EMBL/GenBank/DDBJ databases">
        <authorList>
            <person name="Varghese N."/>
            <person name="Submissions S."/>
        </authorList>
    </citation>
    <scope>NUCLEOTIDE SEQUENCE [LARGE SCALE GENOMIC DNA]</scope>
    <source>
        <strain evidence="6">CGMCC 4.3568</strain>
    </source>
</reference>
<keyword evidence="3" id="KW-0238">DNA-binding</keyword>
<sequence>MHGLGELEAAVMDVLWHAEEPIKVRDVLEQLDTGRQLAYTTVMTVLDNLYRKEWVERELHGKAYYYEPTFSREEAAAQALRDVLDASGDAEAVLMHFVASVSDDETDLLRSALRRKRVRRR</sequence>
<evidence type="ECO:0000313" key="5">
    <source>
        <dbReference type="EMBL" id="SFB56748.1"/>
    </source>
</evidence>
<dbReference type="GO" id="GO:0045892">
    <property type="term" value="P:negative regulation of DNA-templated transcription"/>
    <property type="evidence" value="ECO:0007669"/>
    <property type="project" value="InterPro"/>
</dbReference>
<dbReference type="GO" id="GO:0003677">
    <property type="term" value="F:DNA binding"/>
    <property type="evidence" value="ECO:0007669"/>
    <property type="project" value="UniProtKB-KW"/>
</dbReference>
<dbReference type="SUPFAM" id="SSF46785">
    <property type="entry name" value="Winged helix' DNA-binding domain"/>
    <property type="match status" value="1"/>
</dbReference>
<dbReference type="OrthoDB" id="9813987at2"/>
<dbReference type="Gene3D" id="1.10.10.10">
    <property type="entry name" value="Winged helix-like DNA-binding domain superfamily/Winged helix DNA-binding domain"/>
    <property type="match status" value="1"/>
</dbReference>
<protein>
    <submittedName>
        <fullName evidence="5">Predicted transcriptional regulator</fullName>
    </submittedName>
</protein>
<dbReference type="STRING" id="490629.SAMN05216266_12045"/>
<evidence type="ECO:0000256" key="3">
    <source>
        <dbReference type="ARBA" id="ARBA00023125"/>
    </source>
</evidence>
<dbReference type="PIRSF" id="PIRSF019455">
    <property type="entry name" value="CopR_AtkY"/>
    <property type="match status" value="1"/>
</dbReference>
<dbReference type="Pfam" id="PF03965">
    <property type="entry name" value="Penicillinase_R"/>
    <property type="match status" value="1"/>
</dbReference>
<accession>A0A1I1C791</accession>
<dbReference type="AlphaFoldDB" id="A0A1I1C791"/>
<dbReference type="InterPro" id="IPR036390">
    <property type="entry name" value="WH_DNA-bd_sf"/>
</dbReference>
<evidence type="ECO:0000256" key="4">
    <source>
        <dbReference type="ARBA" id="ARBA00023163"/>
    </source>
</evidence>